<dbReference type="Proteomes" id="UP000253752">
    <property type="component" value="Unassembled WGS sequence"/>
</dbReference>
<evidence type="ECO:0000259" key="2">
    <source>
        <dbReference type="Pfam" id="PF13635"/>
    </source>
</evidence>
<dbReference type="Proteomes" id="UP000253970">
    <property type="component" value="Unassembled WGS sequence"/>
</dbReference>
<dbReference type="Pfam" id="PF13635">
    <property type="entry name" value="DUF4143"/>
    <property type="match status" value="1"/>
</dbReference>
<reference evidence="6 9" key="1">
    <citation type="journal article" date="2005" name="Appl. Environ. Microbiol.">
        <title>Intestinal bacterial communities that produce active estrogen-like compounds enterodiol and enterolactone in humans.</title>
        <authorList>
            <person name="Clavel T."/>
            <person name="Henderson G."/>
            <person name="Alpert C.A."/>
            <person name="Philippe C."/>
            <person name="Rigottier-Gois L."/>
            <person name="Dore J."/>
            <person name="Blaut M."/>
        </authorList>
    </citation>
    <scope>NUCLEOTIDE SEQUENCE [LARGE SCALE GENOMIC DNA]</scope>
    <source>
        <strain evidence="6 9">SECO-MT75m2</strain>
    </source>
</reference>
<evidence type="ECO:0000313" key="6">
    <source>
        <dbReference type="EMBL" id="TNU90050.1"/>
    </source>
</evidence>
<dbReference type="GeneID" id="69510899"/>
<proteinExistence type="predicted"/>
<dbReference type="SUPFAM" id="SSF52540">
    <property type="entry name" value="P-loop containing nucleoside triphosphate hydrolases"/>
    <property type="match status" value="1"/>
</dbReference>
<comment type="caution">
    <text evidence="3">The sequence shown here is derived from an EMBL/GenBank/DDBJ whole genome shotgun (WGS) entry which is preliminary data.</text>
</comment>
<reference evidence="6" key="3">
    <citation type="submission" date="2019-06" db="EMBL/GenBank/DDBJ databases">
        <authorList>
            <person name="Bisanz J.E."/>
            <person name="Turnbaugh P.J."/>
        </authorList>
    </citation>
    <scope>NUCLEOTIDE SEQUENCE</scope>
    <source>
        <strain evidence="6">SECO-MT75m2</strain>
    </source>
</reference>
<evidence type="ECO:0000313" key="9">
    <source>
        <dbReference type="Proteomes" id="UP000312594"/>
    </source>
</evidence>
<keyword evidence="4" id="KW-0067">ATP-binding</keyword>
<evidence type="ECO:0000313" key="8">
    <source>
        <dbReference type="Proteomes" id="UP000253970"/>
    </source>
</evidence>
<dbReference type="Pfam" id="PF13173">
    <property type="entry name" value="AAA_14"/>
    <property type="match status" value="1"/>
</dbReference>
<evidence type="ECO:0000313" key="3">
    <source>
        <dbReference type="EMBL" id="MVN33378.1"/>
    </source>
</evidence>
<name>A0A369NJK9_EGGLN</name>
<dbReference type="InterPro" id="IPR041682">
    <property type="entry name" value="AAA_14"/>
</dbReference>
<dbReference type="Proteomes" id="UP000312594">
    <property type="component" value="Unassembled WGS sequence"/>
</dbReference>
<evidence type="ECO:0000259" key="1">
    <source>
        <dbReference type="Pfam" id="PF13173"/>
    </source>
</evidence>
<feature type="domain" description="DUF4143" evidence="2">
    <location>
        <begin position="205"/>
        <end position="362"/>
    </location>
</feature>
<organism evidence="3 10">
    <name type="scientific">Eggerthella lenta</name>
    <name type="common">Eubacterium lentum</name>
    <dbReference type="NCBI Taxonomy" id="84112"/>
    <lineage>
        <taxon>Bacteria</taxon>
        <taxon>Bacillati</taxon>
        <taxon>Actinomycetota</taxon>
        <taxon>Coriobacteriia</taxon>
        <taxon>Eggerthellales</taxon>
        <taxon>Eggerthellaceae</taxon>
        <taxon>Eggerthella</taxon>
    </lineage>
</organism>
<gene>
    <name evidence="5" type="ORF">C1872_01435</name>
    <name evidence="4" type="ORF">C1875_01620</name>
    <name evidence="6" type="ORF">FIC87_09835</name>
    <name evidence="3" type="ORF">GO726_09395</name>
</gene>
<dbReference type="GO" id="GO:0005524">
    <property type="term" value="F:ATP binding"/>
    <property type="evidence" value="ECO:0007669"/>
    <property type="project" value="UniProtKB-KW"/>
</dbReference>
<keyword evidence="4" id="KW-0547">Nucleotide-binding</keyword>
<dbReference type="InterPro" id="IPR027417">
    <property type="entry name" value="P-loop_NTPase"/>
</dbReference>
<evidence type="ECO:0000313" key="5">
    <source>
        <dbReference type="EMBL" id="RDB82095.1"/>
    </source>
</evidence>
<dbReference type="EMBL" id="VEVP01000021">
    <property type="protein sequence ID" value="TNU90050.1"/>
    <property type="molecule type" value="Genomic_DNA"/>
</dbReference>
<dbReference type="EMBL" id="PPTX01000001">
    <property type="protein sequence ID" value="RDB82095.1"/>
    <property type="molecule type" value="Genomic_DNA"/>
</dbReference>
<protein>
    <submittedName>
        <fullName evidence="3">AAA family ATPase</fullName>
    </submittedName>
    <submittedName>
        <fullName evidence="4">ATP-binding protein</fullName>
    </submittedName>
</protein>
<accession>A0A369NJK9</accession>
<reference evidence="3 10" key="4">
    <citation type="submission" date="2019-11" db="EMBL/GenBank/DDBJ databases">
        <title>Whole genome shotgun sequencing (WGS) data from Adlercreutzia equolifaciens ResAG-91, Eggerthella lenta MRI-F36, MRI-F37, MRI-F40, ResAG-49, ResAG-88, ResAG-121, ResAG-145, and Gordonibacter sp. ResAG-5, ResAG-26, ResAG-43, ResAG-50, ResAG-59.</title>
        <authorList>
            <person name="Stoll D.A."/>
            <person name="Danylec N."/>
            <person name="Franz C.M.A.P."/>
            <person name="Huch M."/>
        </authorList>
    </citation>
    <scope>NUCLEOTIDE SEQUENCE [LARGE SCALE GENOMIC DNA]</scope>
    <source>
        <strain evidence="3 10">ResAG-88</strain>
    </source>
</reference>
<dbReference type="EMBL" id="PPTU01000001">
    <property type="protein sequence ID" value="RDB73581.1"/>
    <property type="molecule type" value="Genomic_DNA"/>
</dbReference>
<dbReference type="InterPro" id="IPR025420">
    <property type="entry name" value="DUF4143"/>
</dbReference>
<dbReference type="EMBL" id="WPOM01000016">
    <property type="protein sequence ID" value="MVN33378.1"/>
    <property type="molecule type" value="Genomic_DNA"/>
</dbReference>
<sequence>MYIERALEPLVRRYSENFKIVAVTGPRQVGKTTMLKHLMEEEAESGVDRVYVTLDNTAILQTAKEDPALFLQRYRPPVLIDEIQKAPELLPYIKMIVDERDDCGSVWITGSQPLHLMKAVSESLAGRVGIVEMLGLSHSEVAGTPSEPYLPSADYFMRRVDMAKPFGVSEAYRQICAGSLPGIRALPDDLRAGGYESYLDTYIMRDIRDLAQVGDELKFRRFMAACAALTSRPVVYAELARLADIDQKTAKTWLSLLVSSYLVKVVEPYSNNILKRLSKQPVMHFLDTGLAAYLSGWSSPEALEVGAMSGQIFETYAFGEVYKSFLNAGRRAPLHFFRTNDKKEIDMLLEQDGVLFPIEVKKTASPSKKDARNLNAIDPVTFDDVPVELRAFKREVGMGCILCMTEDAFPIVSQVWAFPVWAV</sequence>
<dbReference type="AlphaFoldDB" id="A0A369NJK9"/>
<evidence type="ECO:0000313" key="7">
    <source>
        <dbReference type="Proteomes" id="UP000253752"/>
    </source>
</evidence>
<dbReference type="RefSeq" id="WP_009304382.1">
    <property type="nucleotide sequence ID" value="NZ_AP025575.1"/>
</dbReference>
<evidence type="ECO:0000313" key="4">
    <source>
        <dbReference type="EMBL" id="RDB73581.1"/>
    </source>
</evidence>
<dbReference type="Gene3D" id="3.40.50.300">
    <property type="entry name" value="P-loop containing nucleotide triphosphate hydrolases"/>
    <property type="match status" value="1"/>
</dbReference>
<dbReference type="PANTHER" id="PTHR43566">
    <property type="entry name" value="CONSERVED PROTEIN"/>
    <property type="match status" value="1"/>
</dbReference>
<evidence type="ECO:0000313" key="10">
    <source>
        <dbReference type="Proteomes" id="UP000436429"/>
    </source>
</evidence>
<dbReference type="PANTHER" id="PTHR43566:SF2">
    <property type="entry name" value="DUF4143 DOMAIN-CONTAINING PROTEIN"/>
    <property type="match status" value="1"/>
</dbReference>
<feature type="domain" description="AAA" evidence="1">
    <location>
        <begin position="18"/>
        <end position="141"/>
    </location>
</feature>
<dbReference type="Proteomes" id="UP000436429">
    <property type="component" value="Unassembled WGS sequence"/>
</dbReference>
<reference evidence="7 8" key="2">
    <citation type="journal article" date="2018" name="Elife">
        <title>Discovery and characterization of a prevalent human gut bacterial enzyme sufficient for the inactivation of a family of plant toxins.</title>
        <authorList>
            <person name="Koppel N."/>
            <person name="Bisanz J.E."/>
            <person name="Pandelia M.E."/>
            <person name="Turnbaugh P.J."/>
            <person name="Balskus E.P."/>
        </authorList>
    </citation>
    <scope>NUCLEOTIDE SEQUENCE [LARGE SCALE GENOMIC DNA]</scope>
    <source>
        <strain evidence="5 7">MR1 #12</strain>
        <strain evidence="4 8">W1 BHI 6</strain>
    </source>
</reference>